<keyword evidence="2" id="KW-0812">Transmembrane</keyword>
<feature type="coiled-coil region" evidence="1">
    <location>
        <begin position="983"/>
        <end position="1010"/>
    </location>
</feature>
<dbReference type="SMART" id="SM00320">
    <property type="entry name" value="WD40"/>
    <property type="match status" value="4"/>
</dbReference>
<dbReference type="Proteomes" id="UP001203207">
    <property type="component" value="Unassembled WGS sequence"/>
</dbReference>
<evidence type="ECO:0000259" key="3">
    <source>
        <dbReference type="Pfam" id="PF13360"/>
    </source>
</evidence>
<feature type="transmembrane region" description="Helical" evidence="2">
    <location>
        <begin position="20"/>
        <end position="39"/>
    </location>
</feature>
<dbReference type="InterPro" id="IPR011047">
    <property type="entry name" value="Quinoprotein_ADH-like_sf"/>
</dbReference>
<feature type="transmembrane region" description="Helical" evidence="2">
    <location>
        <begin position="59"/>
        <end position="79"/>
    </location>
</feature>
<evidence type="ECO:0000313" key="5">
    <source>
        <dbReference type="Proteomes" id="UP001203207"/>
    </source>
</evidence>
<dbReference type="PANTHER" id="PTHR34512:SF30">
    <property type="entry name" value="OUTER MEMBRANE PROTEIN ASSEMBLY FACTOR BAMB"/>
    <property type="match status" value="1"/>
</dbReference>
<keyword evidence="2" id="KW-0472">Membrane</keyword>
<comment type="caution">
    <text evidence="4">The sequence shown here is derived from an EMBL/GenBank/DDBJ whole genome shotgun (WGS) entry which is preliminary data.</text>
</comment>
<keyword evidence="5" id="KW-1185">Reference proteome</keyword>
<accession>A0AAE3FZR4</accession>
<feature type="transmembrane region" description="Helical" evidence="2">
    <location>
        <begin position="162"/>
        <end position="189"/>
    </location>
</feature>
<keyword evidence="2" id="KW-1133">Transmembrane helix</keyword>
<dbReference type="Pfam" id="PF00400">
    <property type="entry name" value="WD40"/>
    <property type="match status" value="1"/>
</dbReference>
<dbReference type="InterPro" id="IPR002372">
    <property type="entry name" value="PQQ_rpt_dom"/>
</dbReference>
<dbReference type="SUPFAM" id="SSF50998">
    <property type="entry name" value="Quinoprotein alcohol dehydrogenase-like"/>
    <property type="match status" value="1"/>
</dbReference>
<dbReference type="SMART" id="SM00564">
    <property type="entry name" value="PQQ"/>
    <property type="match status" value="6"/>
</dbReference>
<evidence type="ECO:0000256" key="1">
    <source>
        <dbReference type="SAM" id="Coils"/>
    </source>
</evidence>
<proteinExistence type="predicted"/>
<name>A0AAE3FZR4_9EURY</name>
<dbReference type="PANTHER" id="PTHR34512">
    <property type="entry name" value="CELL SURFACE PROTEIN"/>
    <property type="match status" value="1"/>
</dbReference>
<dbReference type="EMBL" id="JAKRVX010000010">
    <property type="protein sequence ID" value="MCL9818319.1"/>
    <property type="molecule type" value="Genomic_DNA"/>
</dbReference>
<geneLocation type="plasmid" evidence="4">
    <name>pAArc-St2</name>
</geneLocation>
<dbReference type="Gene3D" id="2.130.10.10">
    <property type="entry name" value="YVTN repeat-like/Quinoprotein amine dehydrogenase"/>
    <property type="match status" value="2"/>
</dbReference>
<dbReference type="InterPro" id="IPR018391">
    <property type="entry name" value="PQQ_b-propeller_rpt"/>
</dbReference>
<keyword evidence="1" id="KW-0175">Coiled coil</keyword>
<dbReference type="PROSITE" id="PS50082">
    <property type="entry name" value="WD_REPEATS_2"/>
    <property type="match status" value="1"/>
</dbReference>
<dbReference type="Pfam" id="PF13360">
    <property type="entry name" value="PQQ_2"/>
    <property type="match status" value="1"/>
</dbReference>
<reference evidence="4" key="1">
    <citation type="journal article" date="2022" name="Syst. Appl. Microbiol.">
        <title>Natronocalculus amylovorans gen. nov., sp. nov., and Natranaeroarchaeum aerophilus sp. nov., dominant culturable amylolytic natronoarchaea from hypersaline soda lakes in southwestern Siberia.</title>
        <authorList>
            <person name="Sorokin D.Y."/>
            <person name="Elcheninov A.G."/>
            <person name="Khizhniak T.V."/>
            <person name="Koenen M."/>
            <person name="Bale N.J."/>
            <person name="Damste J.S.S."/>
            <person name="Kublanov I.V."/>
        </authorList>
    </citation>
    <scope>NUCLEOTIDE SEQUENCE</scope>
    <source>
        <strain evidence="4">AArc-St2</strain>
    </source>
</reference>
<keyword evidence="4" id="KW-0614">Plasmid</keyword>
<evidence type="ECO:0000256" key="2">
    <source>
        <dbReference type="SAM" id="Phobius"/>
    </source>
</evidence>
<feature type="transmembrane region" description="Helical" evidence="2">
    <location>
        <begin position="121"/>
        <end position="141"/>
    </location>
</feature>
<feature type="transmembrane region" description="Helical" evidence="2">
    <location>
        <begin position="91"/>
        <end position="109"/>
    </location>
</feature>
<dbReference type="InterPro" id="IPR001680">
    <property type="entry name" value="WD40_rpt"/>
</dbReference>
<reference evidence="4" key="2">
    <citation type="submission" date="2022-02" db="EMBL/GenBank/DDBJ databases">
        <authorList>
            <person name="Elcheninov A.G."/>
            <person name="Sorokin D.Y."/>
            <person name="Kublanov I.V."/>
        </authorList>
    </citation>
    <scope>NUCLEOTIDE SEQUENCE</scope>
    <source>
        <strain evidence="4">AArc-St2</strain>
        <plasmid evidence="4">pAArc-St2</plasmid>
    </source>
</reference>
<gene>
    <name evidence="4" type="ORF">AArcSt2_15360</name>
</gene>
<dbReference type="InterPro" id="IPR015943">
    <property type="entry name" value="WD40/YVTN_repeat-like_dom_sf"/>
</dbReference>
<feature type="domain" description="Pyrrolo-quinoline quinone repeat" evidence="3">
    <location>
        <begin position="261"/>
        <end position="374"/>
    </location>
</feature>
<organism evidence="4 5">
    <name type="scientific">Natronocalculus amylovorans</name>
    <dbReference type="NCBI Taxonomy" id="2917812"/>
    <lineage>
        <taxon>Archaea</taxon>
        <taxon>Methanobacteriati</taxon>
        <taxon>Methanobacteriota</taxon>
        <taxon>Stenosarchaea group</taxon>
        <taxon>Halobacteria</taxon>
        <taxon>Halobacteriales</taxon>
        <taxon>Haloferacaceae</taxon>
        <taxon>Natronocalculus</taxon>
    </lineage>
</organism>
<protein>
    <submittedName>
        <fullName evidence="4">PQQ-binding-like beta-propeller repeat protein</fullName>
    </submittedName>
</protein>
<sequence length="1425" mass="154705">MPTNHQLSSRIAHQLTLRHAEAITLSAATIVTVLTWLMVGSGVATEVNPISAWLIETHGWAAFSGIRLAAYASFFLVAARVLSNTGWCRTIGYGVVSIVTTGTVLNAGHDFWQAYTWGYPVVMPDGLGLIMGVSSMTIVFFRREKIKILINSSMPSITGEQFRAIALALLMVASLPAITVAFSGGFGVIDGDHNGTALADEGDEDELGYIYTGSNDDTVKKIDPETGSVIWTFEGHSGSSNGVSVSHDGESVYSAGGDGDHSVRKIDSELGTEVWSYEESDGSVITAEESSDGGSVYVGKQSGDTDNLVKLDGSDGSLVWESDAHSDTVVSVSPHNDHVYTASFDDTVKKINGEDGSVEWSYEGHSDTVNGVSVSSSGDYVYTSSHDNTVRKIDASDGSEEWSYEGHSDTVAFAFPHATEDFVYTASYDETTRKVDGETGDEVWSTDIPGRMSFQSKAALAASDGVFYIGLDDGDYAEITDNGDSGEVTGNHQPHEPDNFVRVASQTSTTLKITDTITGTVTDQNGDPVDQATIEAYGIDFSSFEDTAEDAEQAARELEEQITNFDPPQFSESIDFSDFTDVSATYPLVHTRNNWNEGGPAVGIDLAEPSVIHDANEPLVISAWDPDESGIVSDFLSGQTRDWPGQPVNTEITITELDATGDSTETIEIQTDEEASASTFIQTINIATIDLPPGFYRIEVEESGVSYVVAVSPDGTLNGIQGMITDDIRNEQDRLTAQAERVRDRIQDGGLQRTQTTTDENGNFELELPAGADRVALQATKGPDFDLELDQSITTQIENARNAGYNGSIYASTRPKRIDGDREEPVEIQMQKFDTTPFGSIEDFQSLLANFEDQLFNESIGDLESFVDDVLEGDLGKILDNQQELIGDNQAIIEEALEEIGRSSMPSGDRIDEEEITTIIETILDEESDAISEEELQTILEQLRDDFESDGTLSEEEIAEIIEQSTEDQLTEDDIETIADSIRGNIDQRNAELEETIEALQSRINELESLDISAGDPEIEDGLLSIGFPTAFDVDEDDVAVQLKWNDGSVDEIDEEYISIEDGGMFGGNEIRVDEFPFEELADGRALADVQLRVLSGESYGESSASISNPAFQGDIPRLNGVDLTTIRPGPDETVGVTLRPQSNSGYGELVDIRVRGPDRQDINATIDGERATFRTEGPGAHRVTATFTNDDGEQFRESFRIGAQETSVRSTPTVRLTEGSQGPLALAGDAIADTDIEERSDGTVDVSAVIDGSDSIPREIHVQPDAAFRSSTDRLTFRVQRGGERESIRQHVSVVVHSERMTDRSIVYRNRGEAITREGTTRFGEIDRSDDKATIQTYTDERGELNMELNHDPSGVDRLVHWASIRSPIDLSALGLTITIPEIPQPPGVGQLSQPYTPIVGTATPGSVEFGPTEMTAIPQEVRV</sequence>
<evidence type="ECO:0000313" key="4">
    <source>
        <dbReference type="EMBL" id="MCL9818319.1"/>
    </source>
</evidence>
<dbReference type="RefSeq" id="WP_250586001.1">
    <property type="nucleotide sequence ID" value="NZ_JAKRVX010000010.1"/>
</dbReference>